<dbReference type="AlphaFoldDB" id="K8ECW5"/>
<proteinExistence type="predicted"/>
<dbReference type="STRING" id="1234679.BN424_90"/>
<dbReference type="EMBL" id="HE999757">
    <property type="protein sequence ID" value="CCO09573.2"/>
    <property type="molecule type" value="Genomic_DNA"/>
</dbReference>
<organism evidence="2 3">
    <name type="scientific">Carnobacterium maltaromaticum LMA28</name>
    <dbReference type="NCBI Taxonomy" id="1234679"/>
    <lineage>
        <taxon>Bacteria</taxon>
        <taxon>Bacillati</taxon>
        <taxon>Bacillota</taxon>
        <taxon>Bacilli</taxon>
        <taxon>Lactobacillales</taxon>
        <taxon>Carnobacteriaceae</taxon>
        <taxon>Carnobacterium</taxon>
    </lineage>
</organism>
<reference evidence="3" key="1">
    <citation type="journal article" date="2013" name="Genome Announc.">
        <title>Complete Chromosome Sequence of Carnobacterium maltaromaticum LMA 28.</title>
        <authorList>
            <person name="Cailliez-Grimal C."/>
            <person name="Chaillou S."/>
            <person name="Anba-Mondoloni J."/>
            <person name="Loux V."/>
            <person name="Afzal M.I."/>
            <person name="Rahman A."/>
            <person name="Kergourlay G."/>
            <person name="Champomier-Verges M.C."/>
            <person name="Zagorec M."/>
            <person name="Dalgaard P."/>
            <person name="Leisner J.J."/>
            <person name="Prevost H."/>
            <person name="Revol-Junelles A.M."/>
            <person name="Borges F."/>
        </authorList>
    </citation>
    <scope>NUCLEOTIDE SEQUENCE</scope>
    <source>
        <strain evidence="3">LMA28</strain>
    </source>
</reference>
<feature type="compositionally biased region" description="Low complexity" evidence="1">
    <location>
        <begin position="63"/>
        <end position="73"/>
    </location>
</feature>
<feature type="region of interest" description="Disordered" evidence="1">
    <location>
        <begin position="61"/>
        <end position="82"/>
    </location>
</feature>
<dbReference type="HOGENOM" id="CLU_2552064_0_0_9"/>
<sequence>MKGMTQRCEKNTQIYKLYKFIILNYPNGSFTTTFIYQNAEGIGLNPKSVGSSLNNLKKKGILSNSGGTSTSNGRVQKQWKLV</sequence>
<dbReference type="KEGG" id="cml:BN424_90"/>
<accession>K8ECW5</accession>
<protein>
    <submittedName>
        <fullName evidence="2">Uncharacterized protein</fullName>
    </submittedName>
</protein>
<gene>
    <name evidence="2" type="ORF">BN424_90</name>
</gene>
<evidence type="ECO:0000256" key="1">
    <source>
        <dbReference type="SAM" id="MobiDB-lite"/>
    </source>
</evidence>
<keyword evidence="3" id="KW-1185">Reference proteome</keyword>
<evidence type="ECO:0000313" key="2">
    <source>
        <dbReference type="EMBL" id="CCO09573.2"/>
    </source>
</evidence>
<dbReference type="Proteomes" id="UP000000212">
    <property type="component" value="Chromosome"/>
</dbReference>
<evidence type="ECO:0000313" key="3">
    <source>
        <dbReference type="Proteomes" id="UP000000212"/>
    </source>
</evidence>
<name>K8ECW5_CARML</name>